<evidence type="ECO:0000313" key="4">
    <source>
        <dbReference type="Proteomes" id="UP001176940"/>
    </source>
</evidence>
<feature type="compositionally biased region" description="Basic residues" evidence="1">
    <location>
        <begin position="199"/>
        <end position="211"/>
    </location>
</feature>
<name>A0ABN9LNM2_9NEOB</name>
<feature type="compositionally biased region" description="Low complexity" evidence="1">
    <location>
        <begin position="233"/>
        <end position="249"/>
    </location>
</feature>
<dbReference type="Pfam" id="PF17791">
    <property type="entry name" value="MG3"/>
    <property type="match status" value="1"/>
</dbReference>
<dbReference type="PANTHER" id="PTHR11412:SF182">
    <property type="entry name" value="ALPHA-2-MACROGLOBULIN-LIKE PROTEIN 1"/>
    <property type="match status" value="1"/>
</dbReference>
<evidence type="ECO:0000313" key="3">
    <source>
        <dbReference type="EMBL" id="CAJ0946568.1"/>
    </source>
</evidence>
<feature type="domain" description="Reverse transcriptase" evidence="2">
    <location>
        <begin position="187"/>
        <end position="481"/>
    </location>
</feature>
<comment type="caution">
    <text evidence="3">The sequence shown here is derived from an EMBL/GenBank/DDBJ whole genome shotgun (WGS) entry which is preliminary data.</text>
</comment>
<dbReference type="Pfam" id="PF01835">
    <property type="entry name" value="MG2"/>
    <property type="match status" value="1"/>
</dbReference>
<proteinExistence type="predicted"/>
<dbReference type="PROSITE" id="PS50878">
    <property type="entry name" value="RT_POL"/>
    <property type="match status" value="1"/>
</dbReference>
<evidence type="ECO:0000256" key="1">
    <source>
        <dbReference type="SAM" id="MobiDB-lite"/>
    </source>
</evidence>
<reference evidence="3" key="1">
    <citation type="submission" date="2023-07" db="EMBL/GenBank/DDBJ databases">
        <authorList>
            <person name="Stuckert A."/>
        </authorList>
    </citation>
    <scope>NUCLEOTIDE SEQUENCE</scope>
</reference>
<dbReference type="EMBL" id="CAUEEQ010025547">
    <property type="protein sequence ID" value="CAJ0946568.1"/>
    <property type="molecule type" value="Genomic_DNA"/>
</dbReference>
<dbReference type="InterPro" id="IPR050473">
    <property type="entry name" value="A2M/Complement_sys"/>
</dbReference>
<protein>
    <recommendedName>
        <fullName evidence="2">Reverse transcriptase domain-containing protein</fullName>
    </recommendedName>
</protein>
<feature type="region of interest" description="Disordered" evidence="1">
    <location>
        <begin position="192"/>
        <end position="260"/>
    </location>
</feature>
<organism evidence="3 4">
    <name type="scientific">Ranitomeya imitator</name>
    <name type="common">mimic poison frog</name>
    <dbReference type="NCBI Taxonomy" id="111125"/>
    <lineage>
        <taxon>Eukaryota</taxon>
        <taxon>Metazoa</taxon>
        <taxon>Chordata</taxon>
        <taxon>Craniata</taxon>
        <taxon>Vertebrata</taxon>
        <taxon>Euteleostomi</taxon>
        <taxon>Amphibia</taxon>
        <taxon>Batrachia</taxon>
        <taxon>Anura</taxon>
        <taxon>Neobatrachia</taxon>
        <taxon>Hyloidea</taxon>
        <taxon>Dendrobatidae</taxon>
        <taxon>Dendrobatinae</taxon>
        <taxon>Ranitomeya</taxon>
    </lineage>
</organism>
<gene>
    <name evidence="3" type="ORF">RIMI_LOCUS11347126</name>
</gene>
<dbReference type="InterPro" id="IPR041555">
    <property type="entry name" value="MG3"/>
</dbReference>
<dbReference type="InterPro" id="IPR000477">
    <property type="entry name" value="RT_dom"/>
</dbReference>
<accession>A0ABN9LNM2</accession>
<dbReference type="Gene3D" id="2.60.40.1930">
    <property type="match status" value="1"/>
</dbReference>
<keyword evidence="4" id="KW-1185">Reference proteome</keyword>
<sequence>MQIDEMEGMANDGEAVNGLLAGRERAGEFFTECNHKDELELISTKSLELKIQILAEKEIRLYWTIKSLKSYIECNRVPRGLRVFKEISQFKEDPGFQKAWEQIHLQCSQNLLQLVTAQNEKDYASICEQLDKSKQELSSRISKDNFKSFEKKLEKKLIIVQMDTKEKKKEKFLRDKRDFESGQIFTWNKGTGSSNRSFARNRSRKFGKKQKISRDGWITDSDSSATEEVGEDVASTPNVTSPVPSSSTSQIPLGGKRSGEAGEKNSGDFLLALNDFIWQPTFSLASIDIVNLYTRIPQQKGLEAIQRILANTEKDQDFVSFILEGLDFVLSNNTFKFMDKWYSQRVGTAMGTPVACVFANLFLAAFEEKHVTGPLNPYLKHIRLYLRFADDVFIVWDGGEQTFNDFVVFLNENNNENMKFTHYAVLFPSELHSQQIENICLQLQNAEGESNLKISLNLSNKDTILLEKIFQQDTTFTCFSLQVPIAEEDVSVGILTISIESSGELINKSSKVLVKKQLYKTLVQTDKPVYKPGQTVNFRILSINEDFKPENISIPVIEVQDPEKNRIGQWLNVNLHQGIAEFSLVLSSEPTLGEYSIKLKGKSYTFTVEEYVLPKFEVDIQFPKYVMFNSKEFPVQVCGKGHKSRENQNF</sequence>
<dbReference type="PANTHER" id="PTHR11412">
    <property type="entry name" value="MACROGLOBULIN / COMPLEMENT"/>
    <property type="match status" value="1"/>
</dbReference>
<dbReference type="Proteomes" id="UP001176940">
    <property type="component" value="Unassembled WGS sequence"/>
</dbReference>
<dbReference type="InterPro" id="IPR002890">
    <property type="entry name" value="MG2"/>
</dbReference>
<evidence type="ECO:0000259" key="2">
    <source>
        <dbReference type="PROSITE" id="PS50878"/>
    </source>
</evidence>